<dbReference type="InterPro" id="IPR029058">
    <property type="entry name" value="AB_hydrolase_fold"/>
</dbReference>
<keyword evidence="3" id="KW-0808">Transferase</keyword>
<gene>
    <name evidence="3" type="ORF">YC6258_05039</name>
</gene>
<dbReference type="PANTHER" id="PTHR43722:SF1">
    <property type="entry name" value="PROLINE IMINOPEPTIDASE"/>
    <property type="match status" value="1"/>
</dbReference>
<evidence type="ECO:0000256" key="1">
    <source>
        <dbReference type="ARBA" id="ARBA00021843"/>
    </source>
</evidence>
<evidence type="ECO:0000313" key="4">
    <source>
        <dbReference type="Proteomes" id="UP000032266"/>
    </source>
</evidence>
<dbReference type="SUPFAM" id="SSF53474">
    <property type="entry name" value="alpha/beta-Hydrolases"/>
    <property type="match status" value="1"/>
</dbReference>
<dbReference type="Proteomes" id="UP000032266">
    <property type="component" value="Chromosome"/>
</dbReference>
<dbReference type="Gene3D" id="3.40.50.1820">
    <property type="entry name" value="alpha/beta hydrolase"/>
    <property type="match status" value="1"/>
</dbReference>
<dbReference type="HOGENOM" id="CLU_603774_0_0_6"/>
<keyword evidence="4" id="KW-1185">Reference proteome</keyword>
<dbReference type="PANTHER" id="PTHR43722">
    <property type="entry name" value="PROLINE IMINOPEPTIDASE"/>
    <property type="match status" value="1"/>
</dbReference>
<evidence type="ECO:0000259" key="2">
    <source>
        <dbReference type="Pfam" id="PF00561"/>
    </source>
</evidence>
<dbReference type="AlphaFoldDB" id="A0A0C5VS72"/>
<dbReference type="InterPro" id="IPR000073">
    <property type="entry name" value="AB_hydrolase_1"/>
</dbReference>
<dbReference type="GO" id="GO:0005737">
    <property type="term" value="C:cytoplasm"/>
    <property type="evidence" value="ECO:0007669"/>
    <property type="project" value="InterPro"/>
</dbReference>
<keyword evidence="3" id="KW-0012">Acyltransferase</keyword>
<dbReference type="KEGG" id="gsn:YC6258_05039"/>
<name>A0A0C5VS72_9GAMM</name>
<reference evidence="3 4" key="1">
    <citation type="submission" date="2014-01" db="EMBL/GenBank/DDBJ databases">
        <title>Full genme sequencing of cellulolytic bacterium Gynuella sunshinyii YC6258T gen. nov., sp. nov.</title>
        <authorList>
            <person name="Khan H."/>
            <person name="Chung E.J."/>
            <person name="Chung Y.R."/>
        </authorList>
    </citation>
    <scope>NUCLEOTIDE SEQUENCE [LARGE SCALE GENOMIC DNA]</scope>
    <source>
        <strain evidence="3 4">YC6258</strain>
    </source>
</reference>
<dbReference type="STRING" id="1445510.YC6258_05039"/>
<proteinExistence type="predicted"/>
<accession>A0A0C5VS72</accession>
<evidence type="ECO:0000313" key="3">
    <source>
        <dbReference type="EMBL" id="AJQ97071.1"/>
    </source>
</evidence>
<protein>
    <recommendedName>
        <fullName evidence="1">Proline iminopeptidase</fullName>
    </recommendedName>
</protein>
<organism evidence="3 4">
    <name type="scientific">Gynuella sunshinyii YC6258</name>
    <dbReference type="NCBI Taxonomy" id="1445510"/>
    <lineage>
        <taxon>Bacteria</taxon>
        <taxon>Pseudomonadati</taxon>
        <taxon>Pseudomonadota</taxon>
        <taxon>Gammaproteobacteria</taxon>
        <taxon>Oceanospirillales</taxon>
        <taxon>Saccharospirillaceae</taxon>
        <taxon>Gynuella</taxon>
    </lineage>
</organism>
<dbReference type="GO" id="GO:0006508">
    <property type="term" value="P:proteolysis"/>
    <property type="evidence" value="ECO:0007669"/>
    <property type="project" value="InterPro"/>
</dbReference>
<dbReference type="RefSeq" id="WP_044618917.1">
    <property type="nucleotide sequence ID" value="NZ_CP007142.1"/>
</dbReference>
<feature type="domain" description="AB hydrolase-1" evidence="2">
    <location>
        <begin position="68"/>
        <end position="208"/>
    </location>
</feature>
<sequence length="453" mass="51447">MTLLNGCSTMTLNKQCRERADDALCYEQLRATDDGISRYEGMLSRNIKSRDGKILLPYKRYSSGADRPLVFFLGGGPGITNLSYQPPASLLQHYDVVMLEYRGVGKSSVKLESPYFRKAMTRLKGSLSLEAVEKMRPLYRRGFEDLKARGFVFDDFAIEEIVADLELLRTRLGYQTVNLVAHSFGTRVALKYKYLHPQVIDASVLFALNTPGGFIWYPQQTQAVLQRYQQSIASVGSADSQAFEAMLQQPKPWPKRWLGIPTDPAKTLFTSFMMSYNRHTAGYAYKALLDAQDGGSFHWFLLARTYGIFIRVGFNWPDLFLKAYLEDCNPEWVEEADRQGRDAVFQSPSSILFGGYREFLDVYGECRPRPIILDFSRTLVVAGEFDISTPLERLPPSLPSEQLIIVKNFGHADPLYREKERAGQVISRYLTDQTFSPDAFGHPSVFVPKAFVQ</sequence>
<dbReference type="EMBL" id="CP007142">
    <property type="protein sequence ID" value="AJQ97071.1"/>
    <property type="molecule type" value="Genomic_DNA"/>
</dbReference>
<dbReference type="Pfam" id="PF00561">
    <property type="entry name" value="Abhydrolase_1"/>
    <property type="match status" value="1"/>
</dbReference>
<dbReference type="GO" id="GO:0016746">
    <property type="term" value="F:acyltransferase activity"/>
    <property type="evidence" value="ECO:0007669"/>
    <property type="project" value="UniProtKB-KW"/>
</dbReference>
<dbReference type="GO" id="GO:0004177">
    <property type="term" value="F:aminopeptidase activity"/>
    <property type="evidence" value="ECO:0007669"/>
    <property type="project" value="UniProtKB-EC"/>
</dbReference>
<keyword evidence="3" id="KW-0378">Hydrolase</keyword>
<dbReference type="InterPro" id="IPR005944">
    <property type="entry name" value="Pro_iminopeptidase"/>
</dbReference>